<accession>A0AA40F756</accession>
<name>A0AA40F756_9PEZI</name>
<gene>
    <name evidence="1" type="ORF">B0T18DRAFT_404943</name>
</gene>
<keyword evidence="2" id="KW-1185">Reference proteome</keyword>
<protein>
    <submittedName>
        <fullName evidence="1">Uncharacterized protein</fullName>
    </submittedName>
</protein>
<dbReference type="EMBL" id="JAUKUD010000002">
    <property type="protein sequence ID" value="KAK0752478.1"/>
    <property type="molecule type" value="Genomic_DNA"/>
</dbReference>
<organism evidence="1 2">
    <name type="scientific">Schizothecium vesticola</name>
    <dbReference type="NCBI Taxonomy" id="314040"/>
    <lineage>
        <taxon>Eukaryota</taxon>
        <taxon>Fungi</taxon>
        <taxon>Dikarya</taxon>
        <taxon>Ascomycota</taxon>
        <taxon>Pezizomycotina</taxon>
        <taxon>Sordariomycetes</taxon>
        <taxon>Sordariomycetidae</taxon>
        <taxon>Sordariales</taxon>
        <taxon>Schizotheciaceae</taxon>
        <taxon>Schizothecium</taxon>
    </lineage>
</organism>
<reference evidence="1" key="1">
    <citation type="submission" date="2023-06" db="EMBL/GenBank/DDBJ databases">
        <title>Genome-scale phylogeny and comparative genomics of the fungal order Sordariales.</title>
        <authorList>
            <consortium name="Lawrence Berkeley National Laboratory"/>
            <person name="Hensen N."/>
            <person name="Bonometti L."/>
            <person name="Westerberg I."/>
            <person name="Brannstrom I.O."/>
            <person name="Guillou S."/>
            <person name="Cros-Aarteil S."/>
            <person name="Calhoun S."/>
            <person name="Haridas S."/>
            <person name="Kuo A."/>
            <person name="Mondo S."/>
            <person name="Pangilinan J."/>
            <person name="Riley R."/>
            <person name="LaButti K."/>
            <person name="Andreopoulos B."/>
            <person name="Lipzen A."/>
            <person name="Chen C."/>
            <person name="Yanf M."/>
            <person name="Daum C."/>
            <person name="Ng V."/>
            <person name="Clum A."/>
            <person name="Steindorff A."/>
            <person name="Ohm R."/>
            <person name="Martin F."/>
            <person name="Silar P."/>
            <person name="Natvig D."/>
            <person name="Lalanne C."/>
            <person name="Gautier V."/>
            <person name="Ament-velasquez S.L."/>
            <person name="Kruys A."/>
            <person name="Hutchinson M.I."/>
            <person name="Powell A.J."/>
            <person name="Barry K."/>
            <person name="Miller A.N."/>
            <person name="Grigoriev I.V."/>
            <person name="Debuchy R."/>
            <person name="Gladieux P."/>
            <person name="Thoren M.H."/>
            <person name="Johannesson H."/>
        </authorList>
    </citation>
    <scope>NUCLEOTIDE SEQUENCE</scope>
    <source>
        <strain evidence="1">SMH3187-1</strain>
    </source>
</reference>
<evidence type="ECO:0000313" key="1">
    <source>
        <dbReference type="EMBL" id="KAK0752478.1"/>
    </source>
</evidence>
<evidence type="ECO:0000313" key="2">
    <source>
        <dbReference type="Proteomes" id="UP001172155"/>
    </source>
</evidence>
<sequence>MRIKSYGPELKKEAIKEWYREKEREKYDGVGKRSSEDVWESRDQKVEGEVFGGFRRDGERK</sequence>
<proteinExistence type="predicted"/>
<dbReference type="Proteomes" id="UP001172155">
    <property type="component" value="Unassembled WGS sequence"/>
</dbReference>
<comment type="caution">
    <text evidence="1">The sequence shown here is derived from an EMBL/GenBank/DDBJ whole genome shotgun (WGS) entry which is preliminary data.</text>
</comment>
<dbReference type="AlphaFoldDB" id="A0AA40F756"/>